<dbReference type="Gene3D" id="3.90.190.10">
    <property type="entry name" value="Protein tyrosine phosphatase superfamily"/>
    <property type="match status" value="1"/>
</dbReference>
<dbReference type="Pfam" id="PF13350">
    <property type="entry name" value="Y_phosphatase3"/>
    <property type="match status" value="1"/>
</dbReference>
<evidence type="ECO:0000256" key="1">
    <source>
        <dbReference type="ARBA" id="ARBA00009580"/>
    </source>
</evidence>
<keyword evidence="3" id="KW-1185">Reference proteome</keyword>
<dbReference type="EMBL" id="FTMD01000022">
    <property type="protein sequence ID" value="SIR59343.1"/>
    <property type="molecule type" value="Genomic_DNA"/>
</dbReference>
<dbReference type="OrthoDB" id="1188001at2"/>
<dbReference type="SUPFAM" id="SSF52799">
    <property type="entry name" value="(Phosphotyrosine protein) phosphatases II"/>
    <property type="match status" value="1"/>
</dbReference>
<dbReference type="STRING" id="34027.SAMN05421829_12235"/>
<comment type="similarity">
    <text evidence="1">Belongs to the protein-tyrosine phosphatase family.</text>
</comment>
<reference evidence="3" key="1">
    <citation type="submission" date="2017-01" db="EMBL/GenBank/DDBJ databases">
        <authorList>
            <person name="Varghese N."/>
            <person name="Submissions S."/>
        </authorList>
    </citation>
    <scope>NUCLEOTIDE SEQUENCE [LARGE SCALE GENOMIC DNA]</scope>
    <source>
        <strain evidence="3">ATCC 51758</strain>
    </source>
</reference>
<organism evidence="2 3">
    <name type="scientific">Aromatoleum tolulyticum</name>
    <dbReference type="NCBI Taxonomy" id="34027"/>
    <lineage>
        <taxon>Bacteria</taxon>
        <taxon>Pseudomonadati</taxon>
        <taxon>Pseudomonadota</taxon>
        <taxon>Betaproteobacteria</taxon>
        <taxon>Rhodocyclales</taxon>
        <taxon>Rhodocyclaceae</taxon>
        <taxon>Aromatoleum</taxon>
    </lineage>
</organism>
<dbReference type="InterPro" id="IPR016130">
    <property type="entry name" value="Tyr_Pase_AS"/>
</dbReference>
<dbReference type="RefSeq" id="WP_076604262.1">
    <property type="nucleotide sequence ID" value="NZ_FTMD01000022.1"/>
</dbReference>
<evidence type="ECO:0000313" key="3">
    <source>
        <dbReference type="Proteomes" id="UP000186819"/>
    </source>
</evidence>
<dbReference type="PANTHER" id="PTHR31126">
    <property type="entry name" value="TYROSINE-PROTEIN PHOSPHATASE"/>
    <property type="match status" value="1"/>
</dbReference>
<gene>
    <name evidence="2" type="ORF">SAMN05421829_12235</name>
</gene>
<dbReference type="AlphaFoldDB" id="A0A1N7C750"/>
<dbReference type="PROSITE" id="PS00383">
    <property type="entry name" value="TYR_PHOSPHATASE_1"/>
    <property type="match status" value="1"/>
</dbReference>
<sequence>MSADKGGNVAQGRVGLDGAPNFRDLGGYRNGEGRVVRHGLVYRSESLTWLTDRDLDILRELAIGLVIDVRSAHEKHSQPSRWPAGGRPELLSCDIDADLRAGNQPLISILRARPDPEGAREMLRTTYAVMPVAFAGHLAGLFARLAEADCPPAVLHCTVGKDRTGFIAAMLLFALGVPREAVYDDYLRTARVVRNPRLEETLGDIVRSQVGREPDAAMMDALFGVEAEYLDAALQCIEKEYGSVDRYLAVAGGLDGSTRAGLQARLLA</sequence>
<protein>
    <submittedName>
        <fullName evidence="2">Protein-tyrosine phosphatase</fullName>
    </submittedName>
</protein>
<dbReference type="GO" id="GO:0004721">
    <property type="term" value="F:phosphoprotein phosphatase activity"/>
    <property type="evidence" value="ECO:0007669"/>
    <property type="project" value="InterPro"/>
</dbReference>
<dbReference type="InterPro" id="IPR026893">
    <property type="entry name" value="Tyr/Ser_Pase_IphP-type"/>
</dbReference>
<dbReference type="Proteomes" id="UP000186819">
    <property type="component" value="Unassembled WGS sequence"/>
</dbReference>
<evidence type="ECO:0000313" key="2">
    <source>
        <dbReference type="EMBL" id="SIR59343.1"/>
    </source>
</evidence>
<dbReference type="PANTHER" id="PTHR31126:SF1">
    <property type="entry name" value="TYROSINE SPECIFIC PROTEIN PHOSPHATASES DOMAIN-CONTAINING PROTEIN"/>
    <property type="match status" value="1"/>
</dbReference>
<dbReference type="InterPro" id="IPR029021">
    <property type="entry name" value="Prot-tyrosine_phosphatase-like"/>
</dbReference>
<proteinExistence type="inferred from homology"/>
<name>A0A1N7C750_9RHOO</name>
<accession>A0A1N7C750</accession>